<gene>
    <name evidence="2" type="ORF">PMG71_05515</name>
</gene>
<evidence type="ECO:0000313" key="2">
    <source>
        <dbReference type="EMBL" id="MDJ1168877.1"/>
    </source>
</evidence>
<proteinExistence type="predicted"/>
<sequence length="146" mass="16280">MGQLNLDIYQRVYLDTAIVIYVVESHVSYSARLQPLWHKFQAGDIELVTSQLTLMETLVKPIKENNQTLVGNYRTFLEGTGIQLIAIDKKIILNASQLRATTGLKTPDAIHAATAMSARCDLFLTNDRAFEHFSGLSSVVILDDVI</sequence>
<feature type="domain" description="PIN" evidence="1">
    <location>
        <begin position="12"/>
        <end position="134"/>
    </location>
</feature>
<dbReference type="Gene3D" id="3.40.50.1010">
    <property type="entry name" value="5'-nuclease"/>
    <property type="match status" value="1"/>
</dbReference>
<dbReference type="SUPFAM" id="SSF88723">
    <property type="entry name" value="PIN domain-like"/>
    <property type="match status" value="1"/>
</dbReference>
<name>A0ABT7AQP7_9CYAN</name>
<dbReference type="RefSeq" id="WP_283752640.1">
    <property type="nucleotide sequence ID" value="NZ_JAQOSP010000037.1"/>
</dbReference>
<accession>A0ABT7AQP7</accession>
<organism evidence="2 3">
    <name type="scientific">Roseofilum acuticapitatum BLCC-M154</name>
    <dbReference type="NCBI Taxonomy" id="3022444"/>
    <lineage>
        <taxon>Bacteria</taxon>
        <taxon>Bacillati</taxon>
        <taxon>Cyanobacteriota</taxon>
        <taxon>Cyanophyceae</taxon>
        <taxon>Desertifilales</taxon>
        <taxon>Desertifilaceae</taxon>
        <taxon>Roseofilum</taxon>
        <taxon>Roseofilum acuticapitatum</taxon>
    </lineage>
</organism>
<comment type="caution">
    <text evidence="2">The sequence shown here is derived from an EMBL/GenBank/DDBJ whole genome shotgun (WGS) entry which is preliminary data.</text>
</comment>
<reference evidence="2 3" key="1">
    <citation type="submission" date="2023-01" db="EMBL/GenBank/DDBJ databases">
        <title>Novel diversity within Roseofilum (Cyanobacteria; Desertifilaceae) from marine benthic mats with descriptions of four novel species.</title>
        <authorList>
            <person name="Wang Y."/>
            <person name="Berthold D.E."/>
            <person name="Hu J."/>
            <person name="Lefler F.W."/>
            <person name="Laughinghouse H.D. IV."/>
        </authorList>
    </citation>
    <scope>NUCLEOTIDE SEQUENCE [LARGE SCALE GENOMIC DNA]</scope>
    <source>
        <strain evidence="2 3">BLCC-M154</strain>
    </source>
</reference>
<dbReference type="EMBL" id="JAQOSP010000037">
    <property type="protein sequence ID" value="MDJ1168877.1"/>
    <property type="molecule type" value="Genomic_DNA"/>
</dbReference>
<protein>
    <submittedName>
        <fullName evidence="2">PIN domain-containing protein</fullName>
    </submittedName>
</protein>
<evidence type="ECO:0000313" key="3">
    <source>
        <dbReference type="Proteomes" id="UP001235303"/>
    </source>
</evidence>
<dbReference type="InterPro" id="IPR002716">
    <property type="entry name" value="PIN_dom"/>
</dbReference>
<keyword evidence="3" id="KW-1185">Reference proteome</keyword>
<evidence type="ECO:0000259" key="1">
    <source>
        <dbReference type="Pfam" id="PF01850"/>
    </source>
</evidence>
<dbReference type="InterPro" id="IPR029060">
    <property type="entry name" value="PIN-like_dom_sf"/>
</dbReference>
<dbReference type="Proteomes" id="UP001235303">
    <property type="component" value="Unassembled WGS sequence"/>
</dbReference>
<dbReference type="Pfam" id="PF01850">
    <property type="entry name" value="PIN"/>
    <property type="match status" value="1"/>
</dbReference>